<dbReference type="OMA" id="YGHIHHY"/>
<dbReference type="PANTHER" id="PTHR24104">
    <property type="entry name" value="E3 UBIQUITIN-PROTEIN LIGASE NHLRC1-RELATED"/>
    <property type="match status" value="1"/>
</dbReference>
<dbReference type="SUPFAM" id="SSF101898">
    <property type="entry name" value="NHL repeat"/>
    <property type="match status" value="1"/>
</dbReference>
<dbReference type="AlphaFoldDB" id="A0A8B8A2Y6"/>
<protein>
    <submittedName>
        <fullName evidence="2">Uncharacterized protein LOC110989869</fullName>
    </submittedName>
</protein>
<dbReference type="InterPro" id="IPR011042">
    <property type="entry name" value="6-blade_b-propeller_TolB-like"/>
</dbReference>
<dbReference type="PANTHER" id="PTHR24104:SF25">
    <property type="entry name" value="PROTEIN LIN-41"/>
    <property type="match status" value="1"/>
</dbReference>
<dbReference type="KEGG" id="aplc:110989869"/>
<dbReference type="GO" id="GO:0000209">
    <property type="term" value="P:protein polyubiquitination"/>
    <property type="evidence" value="ECO:0007669"/>
    <property type="project" value="TreeGrafter"/>
</dbReference>
<name>A0A8B8A2Y6_ACAPL</name>
<feature type="non-terminal residue" evidence="2">
    <location>
        <position position="1"/>
    </location>
</feature>
<dbReference type="GO" id="GO:0008270">
    <property type="term" value="F:zinc ion binding"/>
    <property type="evidence" value="ECO:0007669"/>
    <property type="project" value="UniProtKB-KW"/>
</dbReference>
<dbReference type="Gene3D" id="2.120.10.30">
    <property type="entry name" value="TolB, C-terminal domain"/>
    <property type="match status" value="1"/>
</dbReference>
<dbReference type="InterPro" id="IPR050952">
    <property type="entry name" value="TRIM-NHL_E3_ligases"/>
</dbReference>
<dbReference type="GeneID" id="110989869"/>
<dbReference type="Proteomes" id="UP000694845">
    <property type="component" value="Unplaced"/>
</dbReference>
<reference evidence="2" key="1">
    <citation type="submission" date="2025-08" db="UniProtKB">
        <authorList>
            <consortium name="RefSeq"/>
        </authorList>
    </citation>
    <scope>IDENTIFICATION</scope>
</reference>
<organism evidence="1 2">
    <name type="scientific">Acanthaster planci</name>
    <name type="common">Crown-of-thorns starfish</name>
    <dbReference type="NCBI Taxonomy" id="133434"/>
    <lineage>
        <taxon>Eukaryota</taxon>
        <taxon>Metazoa</taxon>
        <taxon>Echinodermata</taxon>
        <taxon>Eleutherozoa</taxon>
        <taxon>Asterozoa</taxon>
        <taxon>Asteroidea</taxon>
        <taxon>Valvatacea</taxon>
        <taxon>Valvatida</taxon>
        <taxon>Acanthasteridae</taxon>
        <taxon>Acanthaster</taxon>
    </lineage>
</organism>
<dbReference type="RefSeq" id="XP_022110246.1">
    <property type="nucleotide sequence ID" value="XM_022254554.1"/>
</dbReference>
<evidence type="ECO:0000313" key="2">
    <source>
        <dbReference type="RefSeq" id="XP_022110246.1"/>
    </source>
</evidence>
<gene>
    <name evidence="2" type="primary">LOC110989869</name>
</gene>
<accession>A0A8B8A2Y6</accession>
<dbReference type="OrthoDB" id="10020332at2759"/>
<sequence length="351" mass="39263">TISTLLQGKKCSLTEAKDVIDISSEIEFLSLYPIINKDSKLLKSQNSPKIDPKLSYLSFTPGQCISTISLGDLEVSQWKMCREFGRRGSCQGEFEFARGIAAPQPGEIAVADVYNQRVMIRSNEGKYKKLIPLYSYPQDVAAICNHDNQLVVVDDTKYVKVFDKKNKLAFQFPTVPQSEVDRTEVNLCSVAVRKDGTILVGDVKRMVWTEHRPNDGQLLHTVPVPTPPWFLAVDDYTDRVIVNGVNEQRVYVVSANDTAQSIIEPTIDGQSVQVCSGVCSDKSGIYIAVSNRLGYGHIHHYDLDGIFLACLAQGLQFPYGITFTSDGQLAVADRFSIKMYHKMRRHQNDTE</sequence>
<dbReference type="GO" id="GO:0061630">
    <property type="term" value="F:ubiquitin protein ligase activity"/>
    <property type="evidence" value="ECO:0007669"/>
    <property type="project" value="TreeGrafter"/>
</dbReference>
<keyword evidence="1" id="KW-1185">Reference proteome</keyword>
<evidence type="ECO:0000313" key="1">
    <source>
        <dbReference type="Proteomes" id="UP000694845"/>
    </source>
</evidence>
<dbReference type="GO" id="GO:0043161">
    <property type="term" value="P:proteasome-mediated ubiquitin-dependent protein catabolic process"/>
    <property type="evidence" value="ECO:0007669"/>
    <property type="project" value="TreeGrafter"/>
</dbReference>
<proteinExistence type="predicted"/>